<gene>
    <name evidence="1" type="ORF">Pint_13882</name>
</gene>
<name>A0ACC0Y8Z1_9ROSI</name>
<reference evidence="2" key="1">
    <citation type="journal article" date="2023" name="G3 (Bethesda)">
        <title>Genome assembly and association tests identify interacting loci associated with vigor, precocity, and sex in interspecific pistachio rootstocks.</title>
        <authorList>
            <person name="Palmer W."/>
            <person name="Jacygrad E."/>
            <person name="Sagayaradj S."/>
            <person name="Cavanaugh K."/>
            <person name="Han R."/>
            <person name="Bertier L."/>
            <person name="Beede B."/>
            <person name="Kafkas S."/>
            <person name="Golino D."/>
            <person name="Preece J."/>
            <person name="Michelmore R."/>
        </authorList>
    </citation>
    <scope>NUCLEOTIDE SEQUENCE [LARGE SCALE GENOMIC DNA]</scope>
</reference>
<proteinExistence type="predicted"/>
<sequence length="86" mass="10156">MKQLYNSKHIEQEFQIGDFIYLRLQPYCQSSFALRRNCKLAARYYRPSEVIERILGKVAHRIKLPLTSKIHPVFYVSQLKEQVGNG</sequence>
<dbReference type="Proteomes" id="UP001163603">
    <property type="component" value="Chromosome 8"/>
</dbReference>
<organism evidence="1 2">
    <name type="scientific">Pistacia integerrima</name>
    <dbReference type="NCBI Taxonomy" id="434235"/>
    <lineage>
        <taxon>Eukaryota</taxon>
        <taxon>Viridiplantae</taxon>
        <taxon>Streptophyta</taxon>
        <taxon>Embryophyta</taxon>
        <taxon>Tracheophyta</taxon>
        <taxon>Spermatophyta</taxon>
        <taxon>Magnoliopsida</taxon>
        <taxon>eudicotyledons</taxon>
        <taxon>Gunneridae</taxon>
        <taxon>Pentapetalae</taxon>
        <taxon>rosids</taxon>
        <taxon>malvids</taxon>
        <taxon>Sapindales</taxon>
        <taxon>Anacardiaceae</taxon>
        <taxon>Pistacia</taxon>
    </lineage>
</organism>
<accession>A0ACC0Y8Z1</accession>
<keyword evidence="2" id="KW-1185">Reference proteome</keyword>
<dbReference type="EMBL" id="CM047743">
    <property type="protein sequence ID" value="KAJ0030867.1"/>
    <property type="molecule type" value="Genomic_DNA"/>
</dbReference>
<evidence type="ECO:0000313" key="1">
    <source>
        <dbReference type="EMBL" id="KAJ0030867.1"/>
    </source>
</evidence>
<protein>
    <submittedName>
        <fullName evidence="1">Uncharacterized protein</fullName>
    </submittedName>
</protein>
<comment type="caution">
    <text evidence="1">The sequence shown here is derived from an EMBL/GenBank/DDBJ whole genome shotgun (WGS) entry which is preliminary data.</text>
</comment>
<evidence type="ECO:0000313" key="2">
    <source>
        <dbReference type="Proteomes" id="UP001163603"/>
    </source>
</evidence>